<name>A0A1H9NEM6_9ACTN</name>
<dbReference type="InterPro" id="IPR036625">
    <property type="entry name" value="E3-bd_dom_sf"/>
</dbReference>
<dbReference type="EMBL" id="FOFA01000014">
    <property type="protein sequence ID" value="SER34247.1"/>
    <property type="molecule type" value="Genomic_DNA"/>
</dbReference>
<dbReference type="Gene3D" id="2.40.50.100">
    <property type="match status" value="1"/>
</dbReference>
<dbReference type="Gene3D" id="4.10.320.10">
    <property type="entry name" value="E3-binding domain"/>
    <property type="match status" value="1"/>
</dbReference>
<reference evidence="11" key="1">
    <citation type="submission" date="2016-10" db="EMBL/GenBank/DDBJ databases">
        <authorList>
            <person name="Varghese N."/>
            <person name="Submissions S."/>
        </authorList>
    </citation>
    <scope>NUCLEOTIDE SEQUENCE [LARGE SCALE GENOMIC DNA]</scope>
    <source>
        <strain evidence="11">CGMCC 4.6856</strain>
    </source>
</reference>
<dbReference type="FunFam" id="3.30.559.10:FF:000007">
    <property type="entry name" value="Dihydrolipoamide acetyltransferase component of pyruvate dehydrogenase complex"/>
    <property type="match status" value="1"/>
</dbReference>
<dbReference type="Pfam" id="PF00198">
    <property type="entry name" value="2-oxoacid_dh"/>
    <property type="match status" value="1"/>
</dbReference>
<feature type="domain" description="Peripheral subunit-binding (PSBD)" evidence="9">
    <location>
        <begin position="202"/>
        <end position="239"/>
    </location>
</feature>
<dbReference type="Gene3D" id="3.30.559.10">
    <property type="entry name" value="Chloramphenicol acetyltransferase-like domain"/>
    <property type="match status" value="1"/>
</dbReference>
<gene>
    <name evidence="10" type="ORF">SAMN05421756_1147</name>
</gene>
<dbReference type="InterPro" id="IPR001078">
    <property type="entry name" value="2-oxoacid_DH_actylTfrase"/>
</dbReference>
<dbReference type="InterPro" id="IPR023213">
    <property type="entry name" value="CAT-like_dom_sf"/>
</dbReference>
<feature type="region of interest" description="Disordered" evidence="7">
    <location>
        <begin position="181"/>
        <end position="274"/>
    </location>
</feature>
<dbReference type="PANTHER" id="PTHR43178:SF5">
    <property type="entry name" value="LIPOAMIDE ACYLTRANSFERASE COMPONENT OF BRANCHED-CHAIN ALPHA-KETO ACID DEHYDROGENASE COMPLEX, MITOCHONDRIAL"/>
    <property type="match status" value="1"/>
</dbReference>
<comment type="similarity">
    <text evidence="2 6">Belongs to the 2-oxoacid dehydrogenase family.</text>
</comment>
<dbReference type="Proteomes" id="UP000198504">
    <property type="component" value="Unassembled WGS sequence"/>
</dbReference>
<dbReference type="PROSITE" id="PS51826">
    <property type="entry name" value="PSBD"/>
    <property type="match status" value="1"/>
</dbReference>
<evidence type="ECO:0000256" key="3">
    <source>
        <dbReference type="ARBA" id="ARBA00022679"/>
    </source>
</evidence>
<dbReference type="GO" id="GO:0031405">
    <property type="term" value="F:lipoic acid binding"/>
    <property type="evidence" value="ECO:0007669"/>
    <property type="project" value="TreeGrafter"/>
</dbReference>
<comment type="cofactor">
    <cofactor evidence="1 6">
        <name>(R)-lipoate</name>
        <dbReference type="ChEBI" id="CHEBI:83088"/>
    </cofactor>
</comment>
<dbReference type="AlphaFoldDB" id="A0A1H9NEM6"/>
<evidence type="ECO:0000259" key="8">
    <source>
        <dbReference type="PROSITE" id="PS50968"/>
    </source>
</evidence>
<dbReference type="STRING" id="1036181.SAMN05421756_1147"/>
<dbReference type="GO" id="GO:0016407">
    <property type="term" value="F:acetyltransferase activity"/>
    <property type="evidence" value="ECO:0007669"/>
    <property type="project" value="TreeGrafter"/>
</dbReference>
<evidence type="ECO:0000259" key="9">
    <source>
        <dbReference type="PROSITE" id="PS51826"/>
    </source>
</evidence>
<dbReference type="InterPro" id="IPR004167">
    <property type="entry name" value="PSBD"/>
</dbReference>
<dbReference type="SUPFAM" id="SSF52777">
    <property type="entry name" value="CoA-dependent acyltransferases"/>
    <property type="match status" value="1"/>
</dbReference>
<dbReference type="RefSeq" id="WP_091186784.1">
    <property type="nucleotide sequence ID" value="NZ_FOFA01000014.1"/>
</dbReference>
<keyword evidence="3 6" id="KW-0808">Transferase</keyword>
<keyword evidence="10" id="KW-0670">Pyruvate</keyword>
<evidence type="ECO:0000256" key="2">
    <source>
        <dbReference type="ARBA" id="ARBA00007317"/>
    </source>
</evidence>
<feature type="compositionally biased region" description="Basic and acidic residues" evidence="7">
    <location>
        <begin position="95"/>
        <end position="106"/>
    </location>
</feature>
<evidence type="ECO:0000256" key="7">
    <source>
        <dbReference type="SAM" id="MobiDB-lite"/>
    </source>
</evidence>
<evidence type="ECO:0000256" key="6">
    <source>
        <dbReference type="RuleBase" id="RU003423"/>
    </source>
</evidence>
<dbReference type="SUPFAM" id="SSF51230">
    <property type="entry name" value="Single hybrid motif"/>
    <property type="match status" value="1"/>
</dbReference>
<keyword evidence="5 6" id="KW-0012">Acyltransferase</keyword>
<protein>
    <recommendedName>
        <fullName evidence="6">Dihydrolipoamide acetyltransferase component of pyruvate dehydrogenase complex</fullName>
        <ecNumber evidence="6">2.3.1.-</ecNumber>
    </recommendedName>
</protein>
<evidence type="ECO:0000256" key="5">
    <source>
        <dbReference type="ARBA" id="ARBA00023315"/>
    </source>
</evidence>
<evidence type="ECO:0000256" key="4">
    <source>
        <dbReference type="ARBA" id="ARBA00022823"/>
    </source>
</evidence>
<dbReference type="PROSITE" id="PS50968">
    <property type="entry name" value="BIOTINYL_LIPOYL"/>
    <property type="match status" value="1"/>
</dbReference>
<dbReference type="Pfam" id="PF02817">
    <property type="entry name" value="E3_binding"/>
    <property type="match status" value="1"/>
</dbReference>
<keyword evidence="11" id="KW-1185">Reference proteome</keyword>
<dbReference type="InterPro" id="IPR050743">
    <property type="entry name" value="2-oxoacid_DH_E2_comp"/>
</dbReference>
<dbReference type="OrthoDB" id="9805770at2"/>
<dbReference type="CDD" id="cd06849">
    <property type="entry name" value="lipoyl_domain"/>
    <property type="match status" value="1"/>
</dbReference>
<dbReference type="GO" id="GO:0005737">
    <property type="term" value="C:cytoplasm"/>
    <property type="evidence" value="ECO:0007669"/>
    <property type="project" value="TreeGrafter"/>
</dbReference>
<organism evidence="10 11">
    <name type="scientific">Microlunatus flavus</name>
    <dbReference type="NCBI Taxonomy" id="1036181"/>
    <lineage>
        <taxon>Bacteria</taxon>
        <taxon>Bacillati</taxon>
        <taxon>Actinomycetota</taxon>
        <taxon>Actinomycetes</taxon>
        <taxon>Propionibacteriales</taxon>
        <taxon>Propionibacteriaceae</taxon>
        <taxon>Microlunatus</taxon>
    </lineage>
</organism>
<feature type="domain" description="Lipoyl-binding" evidence="8">
    <location>
        <begin position="3"/>
        <end position="78"/>
    </location>
</feature>
<feature type="compositionally biased region" description="Low complexity" evidence="7">
    <location>
        <begin position="240"/>
        <end position="264"/>
    </location>
</feature>
<dbReference type="PANTHER" id="PTHR43178">
    <property type="entry name" value="DIHYDROLIPOAMIDE ACETYLTRANSFERASE COMPONENT OF PYRUVATE DEHYDROGENASE COMPLEX"/>
    <property type="match status" value="1"/>
</dbReference>
<dbReference type="EC" id="2.3.1.-" evidence="6"/>
<keyword evidence="4 6" id="KW-0450">Lipoyl</keyword>
<dbReference type="InterPro" id="IPR000089">
    <property type="entry name" value="Biotin_lipoyl"/>
</dbReference>
<dbReference type="Pfam" id="PF00364">
    <property type="entry name" value="Biotin_lipoyl"/>
    <property type="match status" value="1"/>
</dbReference>
<dbReference type="SUPFAM" id="SSF47005">
    <property type="entry name" value="Peripheral subunit-binding domain of 2-oxo acid dehydrogenase complex"/>
    <property type="match status" value="1"/>
</dbReference>
<feature type="region of interest" description="Disordered" evidence="7">
    <location>
        <begin position="79"/>
        <end position="168"/>
    </location>
</feature>
<feature type="compositionally biased region" description="Basic and acidic residues" evidence="7">
    <location>
        <begin position="265"/>
        <end position="274"/>
    </location>
</feature>
<sequence>MATNEFRLPDPGEGLVEAEIITWRVAVGDEIKINDIVVEIETSKSLVELPSPYAGTVTALLADEGQMVDVGAPIIAISDGVGDDVPAEPADSAEPPEHQPTGKHDFVPPMPGEKMPSLADGEGPSRVANLVGYGPRTTEARRRPRRSGAPATHAAASSSNGDDPAAHVPAQAPVSSYALPAEPEAPAAPTPEPEPDRHVTVLAKPPVRKLARDRGVDLTTLTGSGPGGVVTREDVDRASRPAPAATPDATAAPAARTAPAGGPTRKADPDRETRVPIKGVRKATAEAMVRSAFTAPHVTEWVTCDVTATMELVERLRDRREFRGVKISPLLVVAKAVCVALSRVPQLNAYWDEATQEIATLHYVNLGIAAATPRGLVVPNLKGADEMTLLEMAQAINAIVSTAREGRTSPSDMAGGTFSITNVGTFGVDAGTPILNPGEAGILCVGQIARRPWVVGSGRDERIEPRWVTTLAVSFDHRLVDGEQGSVFLSTVAQILTDPGLGLLF</sequence>
<proteinExistence type="inferred from homology"/>
<evidence type="ECO:0000313" key="11">
    <source>
        <dbReference type="Proteomes" id="UP000198504"/>
    </source>
</evidence>
<evidence type="ECO:0000256" key="1">
    <source>
        <dbReference type="ARBA" id="ARBA00001938"/>
    </source>
</evidence>
<accession>A0A1H9NEM6</accession>
<evidence type="ECO:0000313" key="10">
    <source>
        <dbReference type="EMBL" id="SER34247.1"/>
    </source>
</evidence>
<dbReference type="InterPro" id="IPR011053">
    <property type="entry name" value="Single_hybrid_motif"/>
</dbReference>